<dbReference type="PRINTS" id="PR01790">
    <property type="entry name" value="SMP30FAMILY"/>
</dbReference>
<evidence type="ECO:0000256" key="3">
    <source>
        <dbReference type="PIRSR" id="PIRSR605511-2"/>
    </source>
</evidence>
<dbReference type="EMBL" id="BCMS01000001">
    <property type="protein sequence ID" value="GAQ22937.1"/>
    <property type="molecule type" value="Genomic_DNA"/>
</dbReference>
<keyword evidence="3" id="KW-0479">Metal-binding</keyword>
<dbReference type="InterPro" id="IPR013658">
    <property type="entry name" value="SGL"/>
</dbReference>
<dbReference type="OrthoDB" id="2633250at2"/>
<gene>
    <name evidence="5" type="ORF">DEIGR_102964</name>
</gene>
<reference evidence="6" key="1">
    <citation type="submission" date="2015-11" db="EMBL/GenBank/DDBJ databases">
        <title>Draft Genome Sequence of the Radioresistant Bacterium Deinococcus grandis, Isolated from Freshwater Fish in Japan.</title>
        <authorList>
            <person name="Satoh K."/>
            <person name="Onodera T."/>
            <person name="Omoso K."/>
            <person name="Takeda-Yano K."/>
            <person name="Katayama T."/>
            <person name="Oono Y."/>
            <person name="Narumi I."/>
        </authorList>
    </citation>
    <scope>NUCLEOTIDE SEQUENCE [LARGE SCALE GENOMIC DNA]</scope>
    <source>
        <strain evidence="6">ATCC 43672</strain>
    </source>
</reference>
<dbReference type="AlphaFoldDB" id="A0A117DP63"/>
<dbReference type="PANTHER" id="PTHR47572:SF4">
    <property type="entry name" value="LACTONASE DRP35"/>
    <property type="match status" value="1"/>
</dbReference>
<organism evidence="5 6">
    <name type="scientific">Deinococcus grandis</name>
    <dbReference type="NCBI Taxonomy" id="57498"/>
    <lineage>
        <taxon>Bacteria</taxon>
        <taxon>Thermotogati</taxon>
        <taxon>Deinococcota</taxon>
        <taxon>Deinococci</taxon>
        <taxon>Deinococcales</taxon>
        <taxon>Deinococcaceae</taxon>
        <taxon>Deinococcus</taxon>
    </lineage>
</organism>
<dbReference type="Pfam" id="PF08450">
    <property type="entry name" value="SGL"/>
    <property type="match status" value="1"/>
</dbReference>
<feature type="active site" description="Proton donor/acceptor" evidence="2">
    <location>
        <position position="228"/>
    </location>
</feature>
<dbReference type="Gene3D" id="2.120.10.30">
    <property type="entry name" value="TolB, C-terminal domain"/>
    <property type="match status" value="1"/>
</dbReference>
<feature type="binding site" evidence="3">
    <location>
        <position position="123"/>
    </location>
    <ligand>
        <name>substrate</name>
    </ligand>
</feature>
<comment type="cofactor">
    <cofactor evidence="3">
        <name>Zn(2+)</name>
        <dbReference type="ChEBI" id="CHEBI:29105"/>
    </cofactor>
    <text evidence="3">Binds 1 divalent metal cation per subunit.</text>
</comment>
<feature type="domain" description="SMP-30/Gluconolactonase/LRE-like region" evidence="4">
    <location>
        <begin position="35"/>
        <end position="283"/>
    </location>
</feature>
<protein>
    <submittedName>
        <fullName evidence="5">Gluconolactonase</fullName>
    </submittedName>
</protein>
<dbReference type="InterPro" id="IPR005511">
    <property type="entry name" value="SMP-30"/>
</dbReference>
<name>A0A117DP63_9DEIO</name>
<dbReference type="Proteomes" id="UP000056209">
    <property type="component" value="Unassembled WGS sequence"/>
</dbReference>
<evidence type="ECO:0000313" key="5">
    <source>
        <dbReference type="EMBL" id="GAQ22937.1"/>
    </source>
</evidence>
<comment type="caution">
    <text evidence="5">The sequence shown here is derived from an EMBL/GenBank/DDBJ whole genome shotgun (WGS) entry which is preliminary data.</text>
</comment>
<accession>A0A117DP63</accession>
<keyword evidence="6" id="KW-1185">Reference proteome</keyword>
<dbReference type="InterPro" id="IPR051262">
    <property type="entry name" value="SMP-30/CGR1_Lactonase"/>
</dbReference>
<keyword evidence="1" id="KW-0378">Hydrolase</keyword>
<feature type="binding site" evidence="3">
    <location>
        <position position="228"/>
    </location>
    <ligand>
        <name>a divalent metal cation</name>
        <dbReference type="ChEBI" id="CHEBI:60240"/>
    </ligand>
</feature>
<dbReference type="GO" id="GO:0046872">
    <property type="term" value="F:metal ion binding"/>
    <property type="evidence" value="ECO:0007669"/>
    <property type="project" value="UniProtKB-KW"/>
</dbReference>
<proteinExistence type="predicted"/>
<dbReference type="GO" id="GO:0016787">
    <property type="term" value="F:hydrolase activity"/>
    <property type="evidence" value="ECO:0007669"/>
    <property type="project" value="UniProtKB-KW"/>
</dbReference>
<dbReference type="RefSeq" id="WP_058978284.1">
    <property type="nucleotide sequence ID" value="NZ_BCMS01000001.1"/>
</dbReference>
<evidence type="ECO:0000256" key="1">
    <source>
        <dbReference type="ARBA" id="ARBA00022801"/>
    </source>
</evidence>
<feature type="binding site" evidence="3">
    <location>
        <position position="37"/>
    </location>
    <ligand>
        <name>a divalent metal cation</name>
        <dbReference type="ChEBI" id="CHEBI:60240"/>
    </ligand>
</feature>
<dbReference type="SUPFAM" id="SSF63829">
    <property type="entry name" value="Calcium-dependent phosphotriesterase"/>
    <property type="match status" value="1"/>
</dbReference>
<dbReference type="PANTHER" id="PTHR47572">
    <property type="entry name" value="LIPOPROTEIN-RELATED"/>
    <property type="match status" value="1"/>
</dbReference>
<sequence>MTTDPHAAFQAAHPDFHTLFPDGAAPEQLGSGHTWTEGPTYVPARQRMIYSDVRQNRTWAYTDDGQLVEELNPSDYQNGHTLDAQGRLIACSHGQRALLRQEHDGRWTTLADRFEGARLNSPNDVAQHPDGSLWFTDPTYGLDKPEEGGRGEPMEIPGRWVFRLAPDGTLTAPIRDRHKPNGLAFAGPDTLLLADTGENPGTYRYHVTPQGEATLQDLHFTVSPGKTDGLRLDEQGRIWSSAADGVHVLTPDGQPLGRILFPETVSNVAFGGPGGKTLFVTASSGFWRVPTTTRALTL</sequence>
<evidence type="ECO:0000259" key="4">
    <source>
        <dbReference type="Pfam" id="PF08450"/>
    </source>
</evidence>
<evidence type="ECO:0000256" key="2">
    <source>
        <dbReference type="PIRSR" id="PIRSR605511-1"/>
    </source>
</evidence>
<keyword evidence="3" id="KW-0862">Zinc</keyword>
<evidence type="ECO:0000313" key="6">
    <source>
        <dbReference type="Proteomes" id="UP000056209"/>
    </source>
</evidence>
<dbReference type="InterPro" id="IPR011042">
    <property type="entry name" value="6-blade_b-propeller_TolB-like"/>
</dbReference>
<feature type="binding site" evidence="3">
    <location>
        <position position="181"/>
    </location>
    <ligand>
        <name>a divalent metal cation</name>
        <dbReference type="ChEBI" id="CHEBI:60240"/>
    </ligand>
</feature>